<evidence type="ECO:0000256" key="1">
    <source>
        <dbReference type="ARBA" id="ARBA00004496"/>
    </source>
</evidence>
<dbReference type="Gene3D" id="3.50.7.10">
    <property type="entry name" value="GroEL"/>
    <property type="match status" value="1"/>
</dbReference>
<dbReference type="InterPro" id="IPR002194">
    <property type="entry name" value="Chaperonin_TCP-1_CS"/>
</dbReference>
<dbReference type="Gene3D" id="1.10.560.10">
    <property type="entry name" value="GroEL-like equatorial domain"/>
    <property type="match status" value="1"/>
</dbReference>
<dbReference type="SUPFAM" id="SSF52029">
    <property type="entry name" value="GroEL apical domain-like"/>
    <property type="match status" value="1"/>
</dbReference>
<evidence type="ECO:0000256" key="4">
    <source>
        <dbReference type="ARBA" id="ARBA00022741"/>
    </source>
</evidence>
<evidence type="ECO:0000256" key="7">
    <source>
        <dbReference type="ARBA" id="ARBA00029602"/>
    </source>
</evidence>
<dbReference type="PRINTS" id="PR00304">
    <property type="entry name" value="TCOMPLEXTCP1"/>
</dbReference>
<dbReference type="InterPro" id="IPR027409">
    <property type="entry name" value="GroEL-like_apical_dom_sf"/>
</dbReference>
<dbReference type="Gene3D" id="3.30.260.10">
    <property type="entry name" value="TCP-1-like chaperonin intermediate domain"/>
    <property type="match status" value="1"/>
</dbReference>
<dbReference type="CDD" id="cd03341">
    <property type="entry name" value="TCP1_theta"/>
    <property type="match status" value="1"/>
</dbReference>
<keyword evidence="5 8" id="KW-0067">ATP-binding</keyword>
<comment type="similarity">
    <text evidence="2 8">Belongs to the TCP-1 chaperonin family.</text>
</comment>
<proteinExistence type="inferred from homology"/>
<dbReference type="SUPFAM" id="SSF48592">
    <property type="entry name" value="GroEL equatorial domain-like"/>
    <property type="match status" value="1"/>
</dbReference>
<dbReference type="AlphaFoldDB" id="A0A7S1FK23"/>
<dbReference type="FunFam" id="3.50.7.10:FF:000008">
    <property type="entry name" value="T-complex protein 1 subunit theta"/>
    <property type="match status" value="1"/>
</dbReference>
<dbReference type="EMBL" id="HBFQ01064395">
    <property type="protein sequence ID" value="CAD8871300.1"/>
    <property type="molecule type" value="Transcribed_RNA"/>
</dbReference>
<protein>
    <recommendedName>
        <fullName evidence="7">CCT-theta</fullName>
    </recommendedName>
</protein>
<dbReference type="GO" id="GO:0005524">
    <property type="term" value="F:ATP binding"/>
    <property type="evidence" value="ECO:0007669"/>
    <property type="project" value="UniProtKB-KW"/>
</dbReference>
<dbReference type="GO" id="GO:0140662">
    <property type="term" value="F:ATP-dependent protein folding chaperone"/>
    <property type="evidence" value="ECO:0007669"/>
    <property type="project" value="InterPro"/>
</dbReference>
<evidence type="ECO:0000313" key="9">
    <source>
        <dbReference type="EMBL" id="CAD8871300.1"/>
    </source>
</evidence>
<keyword evidence="3" id="KW-0963">Cytoplasm</keyword>
<dbReference type="GO" id="GO:0051082">
    <property type="term" value="F:unfolded protein binding"/>
    <property type="evidence" value="ECO:0007669"/>
    <property type="project" value="InterPro"/>
</dbReference>
<dbReference type="GO" id="GO:0005737">
    <property type="term" value="C:cytoplasm"/>
    <property type="evidence" value="ECO:0007669"/>
    <property type="project" value="UniProtKB-SubCell"/>
</dbReference>
<gene>
    <name evidence="9" type="ORF">NSCI0253_LOCUS45657</name>
</gene>
<dbReference type="Pfam" id="PF00118">
    <property type="entry name" value="Cpn60_TCP1"/>
    <property type="match status" value="1"/>
</dbReference>
<dbReference type="SUPFAM" id="SSF54849">
    <property type="entry name" value="GroEL-intermediate domain like"/>
    <property type="match status" value="1"/>
</dbReference>
<dbReference type="NCBIfam" id="TIGR02346">
    <property type="entry name" value="chap_CCT_theta"/>
    <property type="match status" value="1"/>
</dbReference>
<evidence type="ECO:0000256" key="2">
    <source>
        <dbReference type="ARBA" id="ARBA00008020"/>
    </source>
</evidence>
<organism evidence="9">
    <name type="scientific">Noctiluca scintillans</name>
    <name type="common">Sea sparkle</name>
    <name type="synonym">Red tide dinoflagellate</name>
    <dbReference type="NCBI Taxonomy" id="2966"/>
    <lineage>
        <taxon>Eukaryota</taxon>
        <taxon>Sar</taxon>
        <taxon>Alveolata</taxon>
        <taxon>Dinophyceae</taxon>
        <taxon>Noctilucales</taxon>
        <taxon>Noctilucaceae</taxon>
        <taxon>Noctiluca</taxon>
    </lineage>
</organism>
<keyword evidence="6 8" id="KW-0143">Chaperone</keyword>
<dbReference type="InterPro" id="IPR017998">
    <property type="entry name" value="Chaperone_TCP-1"/>
</dbReference>
<evidence type="ECO:0000256" key="3">
    <source>
        <dbReference type="ARBA" id="ARBA00022490"/>
    </source>
</evidence>
<accession>A0A7S1FK23</accession>
<reference evidence="9" key="1">
    <citation type="submission" date="2021-01" db="EMBL/GenBank/DDBJ databases">
        <authorList>
            <person name="Corre E."/>
            <person name="Pelletier E."/>
            <person name="Niang G."/>
            <person name="Scheremetjew M."/>
            <person name="Finn R."/>
            <person name="Kale V."/>
            <person name="Holt S."/>
            <person name="Cochrane G."/>
            <person name="Meng A."/>
            <person name="Brown T."/>
            <person name="Cohen L."/>
        </authorList>
    </citation>
    <scope>NUCLEOTIDE SEQUENCE</scope>
</reference>
<evidence type="ECO:0000256" key="6">
    <source>
        <dbReference type="ARBA" id="ARBA00023186"/>
    </source>
</evidence>
<dbReference type="PANTHER" id="PTHR11353">
    <property type="entry name" value="CHAPERONIN"/>
    <property type="match status" value="1"/>
</dbReference>
<dbReference type="InterPro" id="IPR027410">
    <property type="entry name" value="TCP-1-like_intermed_sf"/>
</dbReference>
<keyword evidence="4 8" id="KW-0547">Nucleotide-binding</keyword>
<dbReference type="InterPro" id="IPR012721">
    <property type="entry name" value="Chap_CCT_theta"/>
</dbReference>
<evidence type="ECO:0000256" key="8">
    <source>
        <dbReference type="RuleBase" id="RU004187"/>
    </source>
</evidence>
<dbReference type="PROSITE" id="PS00750">
    <property type="entry name" value="TCP1_1"/>
    <property type="match status" value="1"/>
</dbReference>
<name>A0A7S1FK23_NOCSC</name>
<dbReference type="InterPro" id="IPR027413">
    <property type="entry name" value="GROEL-like_equatorial_sf"/>
</dbReference>
<dbReference type="GO" id="GO:0016887">
    <property type="term" value="F:ATP hydrolysis activity"/>
    <property type="evidence" value="ECO:0007669"/>
    <property type="project" value="InterPro"/>
</dbReference>
<evidence type="ECO:0000256" key="5">
    <source>
        <dbReference type="ARBA" id="ARBA00022840"/>
    </source>
</evidence>
<comment type="subcellular location">
    <subcellularLocation>
        <location evidence="1">Cytoplasm</location>
    </subcellularLocation>
</comment>
<sequence length="562" mass="60521">MAQAISAEVIHRGSYSFETHFPMFGAQAPGLQGFLKEGSRQFSGVDEALLRNIEACKNLATITKSSLGPDGMNKLIVNHLGKHFATSNTTTIVDELEVAHPAAKILVMAAKAQEQECGDAVNLVVSFGGELLKGAEELLKQGIHANDIIKGYSLANDKILEHFDNDVCWTCQDVRNEENLVKCMKSALSAKQMSIDELAPLVAKACVMAMPPQTTKFEEDKVRVTKIVGGSMSQSSVVQGMVLVRKPKGTVTKKAKAKVVVFQEGIDSTGTETKGTVLLENAEALKNFTKGEEQNMEKTIQNLADAGVEVLISGTAVSEIAQHFLDKYSILTLHIPSKFELRRIVQTVGATSVLRAGIPLPEELGYLESIEAQEHSSQTVTVLTTRDSRIATVLLRSATPNVLDEMERAVNNAVSVVKASCRDPRFVAGAGATEIELAHFLQGFGSTVHGLDQYAVLKFAEALEVVPRILAENAGHNHVEAITALYAAHQKGEKFVGIDVEDGAVTVDAVTRSILDHSESKKWALRFCIEAVLTVLQVDQIIMAKQAGGPKAPEGGGGRDED</sequence>
<dbReference type="InterPro" id="IPR002423">
    <property type="entry name" value="Cpn60/GroEL/TCP-1"/>
</dbReference>